<accession>A0ABV3D013</accession>
<reference evidence="1 2" key="1">
    <citation type="submission" date="2024-06" db="EMBL/GenBank/DDBJ databases">
        <title>The Natural Products Discovery Center: Release of the First 8490 Sequenced Strains for Exploring Actinobacteria Biosynthetic Diversity.</title>
        <authorList>
            <person name="Kalkreuter E."/>
            <person name="Kautsar S.A."/>
            <person name="Yang D."/>
            <person name="Bader C.D."/>
            <person name="Teijaro C.N."/>
            <person name="Fluegel L."/>
            <person name="Davis C.M."/>
            <person name="Simpson J.R."/>
            <person name="Lauterbach L."/>
            <person name="Steele A.D."/>
            <person name="Gui C."/>
            <person name="Meng S."/>
            <person name="Li G."/>
            <person name="Viehrig K."/>
            <person name="Ye F."/>
            <person name="Su P."/>
            <person name="Kiefer A.F."/>
            <person name="Nichols A."/>
            <person name="Cepeda A.J."/>
            <person name="Yan W."/>
            <person name="Fan B."/>
            <person name="Jiang Y."/>
            <person name="Adhikari A."/>
            <person name="Zheng C.-J."/>
            <person name="Schuster L."/>
            <person name="Cowan T.M."/>
            <person name="Smanski M.J."/>
            <person name="Chevrette M.G."/>
            <person name="De Carvalho L.P.S."/>
            <person name="Shen B."/>
        </authorList>
    </citation>
    <scope>NUCLEOTIDE SEQUENCE [LARGE SCALE GENOMIC DNA]</scope>
    <source>
        <strain evidence="1 2">NPDC045705</strain>
    </source>
</reference>
<comment type="caution">
    <text evidence="1">The sequence shown here is derived from an EMBL/GenBank/DDBJ whole genome shotgun (WGS) entry which is preliminary data.</text>
</comment>
<sequence>MTETLDLSPRLPEGYRLVGLVEPTVEEDEADRAFTTVDETTVRLLRRETRIGLARGTVTPVDTGEPGLRGYDIPLILVVQTHPESTVAWSRLVLDLSPSPGATVAAMSPTLVEGDTPQEIETTLGANLTFSVAGTPLGLEAGPEVLRRRTVYCPRITSSGVGFTSAYWDFRASDRAFLHVNEELRLLVRAPAGQPVDAVVTLRTRVLPRGLGRFLRLSGKIAGIDGSCRLV</sequence>
<evidence type="ECO:0000313" key="1">
    <source>
        <dbReference type="EMBL" id="MEU7295812.1"/>
    </source>
</evidence>
<gene>
    <name evidence="1" type="ORF">AB0A76_21775</name>
</gene>
<dbReference type="EMBL" id="JBEZAM010000032">
    <property type="protein sequence ID" value="MEU7295812.1"/>
    <property type="molecule type" value="Genomic_DNA"/>
</dbReference>
<evidence type="ECO:0000313" key="2">
    <source>
        <dbReference type="Proteomes" id="UP001551210"/>
    </source>
</evidence>
<name>A0ABV3D013_STREX</name>
<dbReference type="RefSeq" id="WP_359210812.1">
    <property type="nucleotide sequence ID" value="NZ_JBEZAM010000032.1"/>
</dbReference>
<protein>
    <submittedName>
        <fullName evidence="1">Uncharacterized protein</fullName>
    </submittedName>
</protein>
<keyword evidence="2" id="KW-1185">Reference proteome</keyword>
<organism evidence="1 2">
    <name type="scientific">Streptomyces exfoliatus</name>
    <name type="common">Streptomyces hydrogenans</name>
    <dbReference type="NCBI Taxonomy" id="1905"/>
    <lineage>
        <taxon>Bacteria</taxon>
        <taxon>Bacillati</taxon>
        <taxon>Actinomycetota</taxon>
        <taxon>Actinomycetes</taxon>
        <taxon>Kitasatosporales</taxon>
        <taxon>Streptomycetaceae</taxon>
        <taxon>Streptomyces</taxon>
    </lineage>
</organism>
<dbReference type="Proteomes" id="UP001551210">
    <property type="component" value="Unassembled WGS sequence"/>
</dbReference>
<proteinExistence type="predicted"/>